<name>A0A1V9XR89_9ACAR</name>
<dbReference type="InParanoid" id="A0A1V9XR89"/>
<sequence length="277" mass="30962">MPSSRGGMLWFSIVICLLLPPAEADAACSAVPKPRVINGMSVVRGQFPWQVSLQFFSSLDSNWHHRCGGVLINRQWVLSAAHCVVTPGRWCRVALGVYNLHQREASSKIREADARIPHPLYQDDKWDYDVGLVRLRTPVTFNTLLAPIPLASKEDFTTFDNRICTASGWGQTEINDPSKHSAILKKVPLRVISHTNCLQWDPKRVYFSRRTLCAMPVLGGTTCSGDSGGPLQCFRGGRYWLVGIVSFGVCNEKPQPVAFARVSEFLDWIQTTIKQYA</sequence>
<keyword evidence="2 5" id="KW-0645">Protease</keyword>
<comment type="caution">
    <text evidence="5">The sequence shown here is derived from an EMBL/GenBank/DDBJ whole genome shotgun (WGS) entry which is preliminary data.</text>
</comment>
<dbReference type="PANTHER" id="PTHR24252">
    <property type="entry name" value="ACROSIN-RELATED"/>
    <property type="match status" value="1"/>
</dbReference>
<dbReference type="Proteomes" id="UP000192247">
    <property type="component" value="Unassembled WGS sequence"/>
</dbReference>
<evidence type="ECO:0000313" key="6">
    <source>
        <dbReference type="Proteomes" id="UP000192247"/>
    </source>
</evidence>
<accession>A0A1V9XR89</accession>
<organism evidence="5 6">
    <name type="scientific">Tropilaelaps mercedesae</name>
    <dbReference type="NCBI Taxonomy" id="418985"/>
    <lineage>
        <taxon>Eukaryota</taxon>
        <taxon>Metazoa</taxon>
        <taxon>Ecdysozoa</taxon>
        <taxon>Arthropoda</taxon>
        <taxon>Chelicerata</taxon>
        <taxon>Arachnida</taxon>
        <taxon>Acari</taxon>
        <taxon>Parasitiformes</taxon>
        <taxon>Mesostigmata</taxon>
        <taxon>Gamasina</taxon>
        <taxon>Dermanyssoidea</taxon>
        <taxon>Laelapidae</taxon>
        <taxon>Tropilaelaps</taxon>
    </lineage>
</organism>
<dbReference type="STRING" id="418985.A0A1V9XR89"/>
<dbReference type="SUPFAM" id="SSF50494">
    <property type="entry name" value="Trypsin-like serine proteases"/>
    <property type="match status" value="1"/>
</dbReference>
<feature type="signal peptide" evidence="3">
    <location>
        <begin position="1"/>
        <end position="24"/>
    </location>
</feature>
<evidence type="ECO:0000259" key="4">
    <source>
        <dbReference type="PROSITE" id="PS50240"/>
    </source>
</evidence>
<dbReference type="AlphaFoldDB" id="A0A1V9XR89"/>
<keyword evidence="2" id="KW-0378">Hydrolase</keyword>
<dbReference type="FunFam" id="2.40.10.10:FF:000004">
    <property type="entry name" value="Tryptase gamma 1"/>
    <property type="match status" value="1"/>
</dbReference>
<keyword evidence="3" id="KW-0732">Signal</keyword>
<evidence type="ECO:0000256" key="2">
    <source>
        <dbReference type="RuleBase" id="RU363034"/>
    </source>
</evidence>
<dbReference type="InterPro" id="IPR033116">
    <property type="entry name" value="TRYPSIN_SER"/>
</dbReference>
<protein>
    <submittedName>
        <fullName evidence="5">Serine protease-like</fullName>
    </submittedName>
</protein>
<dbReference type="InterPro" id="IPR009003">
    <property type="entry name" value="Peptidase_S1_PA"/>
</dbReference>
<dbReference type="GO" id="GO:0004252">
    <property type="term" value="F:serine-type endopeptidase activity"/>
    <property type="evidence" value="ECO:0007669"/>
    <property type="project" value="InterPro"/>
</dbReference>
<dbReference type="SMART" id="SM00020">
    <property type="entry name" value="Tryp_SPc"/>
    <property type="match status" value="1"/>
</dbReference>
<reference evidence="5 6" key="1">
    <citation type="journal article" date="2017" name="Gigascience">
        <title>Draft genome of the honey bee ectoparasitic mite, Tropilaelaps mercedesae, is shaped by the parasitic life history.</title>
        <authorList>
            <person name="Dong X."/>
            <person name="Armstrong S.D."/>
            <person name="Xia D."/>
            <person name="Makepeace B.L."/>
            <person name="Darby A.C."/>
            <person name="Kadowaki T."/>
        </authorList>
    </citation>
    <scope>NUCLEOTIDE SEQUENCE [LARGE SCALE GENOMIC DNA]</scope>
    <source>
        <strain evidence="5">Wuxi-XJTLU</strain>
    </source>
</reference>
<dbReference type="PRINTS" id="PR00722">
    <property type="entry name" value="CHYMOTRYPSIN"/>
</dbReference>
<keyword evidence="2" id="KW-0720">Serine protease</keyword>
<dbReference type="Pfam" id="PF00089">
    <property type="entry name" value="Trypsin"/>
    <property type="match status" value="1"/>
</dbReference>
<dbReference type="InterPro" id="IPR001314">
    <property type="entry name" value="Peptidase_S1A"/>
</dbReference>
<evidence type="ECO:0000256" key="3">
    <source>
        <dbReference type="SAM" id="SignalP"/>
    </source>
</evidence>
<dbReference type="PROSITE" id="PS50240">
    <property type="entry name" value="TRYPSIN_DOM"/>
    <property type="match status" value="1"/>
</dbReference>
<dbReference type="GO" id="GO:0006508">
    <property type="term" value="P:proteolysis"/>
    <property type="evidence" value="ECO:0007669"/>
    <property type="project" value="UniProtKB-KW"/>
</dbReference>
<dbReference type="EMBL" id="MNPL01005442">
    <property type="protein sequence ID" value="OQR76017.1"/>
    <property type="molecule type" value="Genomic_DNA"/>
</dbReference>
<dbReference type="Gene3D" id="2.40.10.10">
    <property type="entry name" value="Trypsin-like serine proteases"/>
    <property type="match status" value="1"/>
</dbReference>
<proteinExistence type="predicted"/>
<dbReference type="FunCoup" id="A0A1V9XR89">
    <property type="interactions" value="17"/>
</dbReference>
<dbReference type="OrthoDB" id="10051896at2759"/>
<dbReference type="PROSITE" id="PS00135">
    <property type="entry name" value="TRYPSIN_SER"/>
    <property type="match status" value="1"/>
</dbReference>
<keyword evidence="6" id="KW-1185">Reference proteome</keyword>
<dbReference type="PROSITE" id="PS00134">
    <property type="entry name" value="TRYPSIN_HIS"/>
    <property type="match status" value="1"/>
</dbReference>
<keyword evidence="1" id="KW-1015">Disulfide bond</keyword>
<dbReference type="InterPro" id="IPR043504">
    <property type="entry name" value="Peptidase_S1_PA_chymotrypsin"/>
</dbReference>
<dbReference type="PANTHER" id="PTHR24252:SF7">
    <property type="entry name" value="HYALIN"/>
    <property type="match status" value="1"/>
</dbReference>
<evidence type="ECO:0000313" key="5">
    <source>
        <dbReference type="EMBL" id="OQR76017.1"/>
    </source>
</evidence>
<dbReference type="InterPro" id="IPR018114">
    <property type="entry name" value="TRYPSIN_HIS"/>
</dbReference>
<dbReference type="CDD" id="cd00190">
    <property type="entry name" value="Tryp_SPc"/>
    <property type="match status" value="1"/>
</dbReference>
<feature type="domain" description="Peptidase S1" evidence="4">
    <location>
        <begin position="36"/>
        <end position="274"/>
    </location>
</feature>
<evidence type="ECO:0000256" key="1">
    <source>
        <dbReference type="ARBA" id="ARBA00023157"/>
    </source>
</evidence>
<gene>
    <name evidence="5" type="ORF">BIW11_00665</name>
</gene>
<dbReference type="InterPro" id="IPR001254">
    <property type="entry name" value="Trypsin_dom"/>
</dbReference>
<feature type="chain" id="PRO_5012348036" evidence="3">
    <location>
        <begin position="25"/>
        <end position="277"/>
    </location>
</feature>